<evidence type="ECO:0000256" key="3">
    <source>
        <dbReference type="ARBA" id="ARBA00022525"/>
    </source>
</evidence>
<dbReference type="PANTHER" id="PTHR21066">
    <property type="entry name" value="ODORANT-BINDING PROTEIN 59A-RELATED"/>
    <property type="match status" value="1"/>
</dbReference>
<dbReference type="EMBL" id="KT381673">
    <property type="protein sequence ID" value="AMA98164.1"/>
    <property type="molecule type" value="mRNA"/>
</dbReference>
<keyword evidence="3" id="KW-0964">Secreted</keyword>
<organism evidence="4">
    <name type="scientific">Blattella germanica</name>
    <name type="common">German cockroach</name>
    <name type="synonym">Blatta germanica</name>
    <dbReference type="NCBI Taxonomy" id="6973"/>
    <lineage>
        <taxon>Eukaryota</taxon>
        <taxon>Metazoa</taxon>
        <taxon>Ecdysozoa</taxon>
        <taxon>Arthropoda</taxon>
        <taxon>Hexapoda</taxon>
        <taxon>Insecta</taxon>
        <taxon>Pterygota</taxon>
        <taxon>Neoptera</taxon>
        <taxon>Polyneoptera</taxon>
        <taxon>Dictyoptera</taxon>
        <taxon>Blattodea</taxon>
        <taxon>Blaberoidea</taxon>
        <taxon>Blattellidae</taxon>
        <taxon>Blattella</taxon>
    </lineage>
</organism>
<proteinExistence type="evidence at transcript level"/>
<dbReference type="Gene3D" id="1.10.238.270">
    <property type="match status" value="1"/>
</dbReference>
<dbReference type="AlphaFoldDB" id="A0A120HTV0"/>
<comment type="similarity">
    <text evidence="2">Belongs to the PBP/GOBP family.</text>
</comment>
<protein>
    <submittedName>
        <fullName evidence="4">Chemosensory protein</fullName>
    </submittedName>
</protein>
<evidence type="ECO:0000256" key="2">
    <source>
        <dbReference type="ARBA" id="ARBA00008098"/>
    </source>
</evidence>
<sequence length="153" mass="17592">MVGLKNGISQNAVRCDFEAEVMVDEAFNASTKINRKQLIEDCNMLCRLKLENMVDERNLTKAEGCKDYLEKHLKDGEMKPKLIAANAECVRYSNLHAELRKNSIEKKKICSPAAFIYMTCLVQHIQMYCPEDKLSKTEHCVNEIKKLKVTYDV</sequence>
<dbReference type="GO" id="GO:0005576">
    <property type="term" value="C:extracellular region"/>
    <property type="evidence" value="ECO:0007669"/>
    <property type="project" value="UniProtKB-SubCell"/>
</dbReference>
<evidence type="ECO:0000256" key="1">
    <source>
        <dbReference type="ARBA" id="ARBA00004613"/>
    </source>
</evidence>
<reference evidence="4" key="1">
    <citation type="submission" date="2015-08" db="EMBL/GenBank/DDBJ databases">
        <title>Transcriptome-Based Identification and Expression Profiles of Chemosensory Genes in German Cockroach, Blattella germanica.</title>
        <authorList>
            <person name="Niu D.-J."/>
        </authorList>
    </citation>
    <scope>NUCLEOTIDE SEQUENCE</scope>
</reference>
<evidence type="ECO:0000313" key="4">
    <source>
        <dbReference type="EMBL" id="AMA98164.1"/>
    </source>
</evidence>
<dbReference type="InterPro" id="IPR052295">
    <property type="entry name" value="Odorant-binding_protein"/>
</dbReference>
<comment type="subcellular location">
    <subcellularLocation>
        <location evidence="1">Secreted</location>
    </subcellularLocation>
</comment>
<accession>A0A120HTV0</accession>
<name>A0A120HTV0_BLAGE</name>